<dbReference type="GO" id="GO:0005524">
    <property type="term" value="F:ATP binding"/>
    <property type="evidence" value="ECO:0007669"/>
    <property type="project" value="UniProtKB-KW"/>
</dbReference>
<evidence type="ECO:0000313" key="14">
    <source>
        <dbReference type="EMBL" id="HJG79858.1"/>
    </source>
</evidence>
<dbReference type="Pfam" id="PF02518">
    <property type="entry name" value="HATPase_c"/>
    <property type="match status" value="1"/>
</dbReference>
<keyword evidence="5" id="KW-0547">Nucleotide-binding</keyword>
<dbReference type="InterPro" id="IPR003594">
    <property type="entry name" value="HATPase_dom"/>
</dbReference>
<evidence type="ECO:0000256" key="3">
    <source>
        <dbReference type="ARBA" id="ARBA00022553"/>
    </source>
</evidence>
<reference evidence="14" key="2">
    <citation type="submission" date="2021-09" db="EMBL/GenBank/DDBJ databases">
        <authorList>
            <person name="Gilroy R."/>
        </authorList>
    </citation>
    <scope>NUCLEOTIDE SEQUENCE</scope>
    <source>
        <strain evidence="14">ChiGjej5B5-7349</strain>
    </source>
</reference>
<comment type="catalytic activity">
    <reaction evidence="1">
        <text>ATP + protein L-histidine = ADP + protein N-phospho-L-histidine.</text>
        <dbReference type="EC" id="2.7.13.3"/>
    </reaction>
</comment>
<gene>
    <name evidence="14" type="ORF">K8V08_05545</name>
</gene>
<dbReference type="SUPFAM" id="SSF55874">
    <property type="entry name" value="ATPase domain of HSP90 chaperone/DNA topoisomerase II/histidine kinase"/>
    <property type="match status" value="1"/>
</dbReference>
<comment type="caution">
    <text evidence="14">The sequence shown here is derived from an EMBL/GenBank/DDBJ whole genome shotgun (WGS) entry which is preliminary data.</text>
</comment>
<feature type="region of interest" description="Disordered" evidence="9">
    <location>
        <begin position="250"/>
        <end position="301"/>
    </location>
</feature>
<feature type="domain" description="Signal transduction histidine kinase subgroup 3 dimerisation and phosphoacceptor" evidence="12">
    <location>
        <begin position="490"/>
        <end position="555"/>
    </location>
</feature>
<dbReference type="InterPro" id="IPR025828">
    <property type="entry name" value="Put_sensor_dom"/>
</dbReference>
<evidence type="ECO:0000256" key="1">
    <source>
        <dbReference type="ARBA" id="ARBA00000085"/>
    </source>
</evidence>
<evidence type="ECO:0000256" key="4">
    <source>
        <dbReference type="ARBA" id="ARBA00022679"/>
    </source>
</evidence>
<keyword evidence="8" id="KW-0902">Two-component regulatory system</keyword>
<accession>A0A921SNG6</accession>
<keyword evidence="10" id="KW-0472">Membrane</keyword>
<keyword evidence="6" id="KW-0418">Kinase</keyword>
<evidence type="ECO:0000256" key="8">
    <source>
        <dbReference type="ARBA" id="ARBA00023012"/>
    </source>
</evidence>
<feature type="transmembrane region" description="Helical" evidence="10">
    <location>
        <begin position="363"/>
        <end position="382"/>
    </location>
</feature>
<dbReference type="InterPro" id="IPR036890">
    <property type="entry name" value="HATPase_C_sf"/>
</dbReference>
<evidence type="ECO:0000259" key="13">
    <source>
        <dbReference type="Pfam" id="PF13796"/>
    </source>
</evidence>
<feature type="compositionally biased region" description="Polar residues" evidence="9">
    <location>
        <begin position="291"/>
        <end position="301"/>
    </location>
</feature>
<keyword evidence="7" id="KW-0067">ATP-binding</keyword>
<feature type="transmembrane region" description="Helical" evidence="10">
    <location>
        <begin position="444"/>
        <end position="465"/>
    </location>
</feature>
<feature type="transmembrane region" description="Helical" evidence="10">
    <location>
        <begin position="144"/>
        <end position="168"/>
    </location>
</feature>
<keyword evidence="10" id="KW-0812">Transmembrane</keyword>
<dbReference type="Gene3D" id="1.20.5.1930">
    <property type="match status" value="1"/>
</dbReference>
<keyword evidence="3" id="KW-0597">Phosphoprotein</keyword>
<feature type="transmembrane region" description="Helical" evidence="10">
    <location>
        <begin position="336"/>
        <end position="356"/>
    </location>
</feature>
<feature type="domain" description="Histidine kinase/HSP90-like ATPase" evidence="11">
    <location>
        <begin position="626"/>
        <end position="731"/>
    </location>
</feature>
<dbReference type="GO" id="GO:0046983">
    <property type="term" value="F:protein dimerization activity"/>
    <property type="evidence" value="ECO:0007669"/>
    <property type="project" value="InterPro"/>
</dbReference>
<dbReference type="Pfam" id="PF13796">
    <property type="entry name" value="Sensor"/>
    <property type="match status" value="1"/>
</dbReference>
<dbReference type="Gene3D" id="3.30.565.10">
    <property type="entry name" value="Histidine kinase-like ATPase, C-terminal domain"/>
    <property type="match status" value="1"/>
</dbReference>
<dbReference type="Proteomes" id="UP000784435">
    <property type="component" value="Unassembled WGS sequence"/>
</dbReference>
<feature type="transmembrane region" description="Helical" evidence="10">
    <location>
        <begin position="412"/>
        <end position="432"/>
    </location>
</feature>
<dbReference type="InterPro" id="IPR011712">
    <property type="entry name" value="Sig_transdc_His_kin_sub3_dim/P"/>
</dbReference>
<organism evidence="14 15">
    <name type="scientific">Brevibacterium senegalense</name>
    <dbReference type="NCBI Taxonomy" id="1033736"/>
    <lineage>
        <taxon>Bacteria</taxon>
        <taxon>Bacillati</taxon>
        <taxon>Actinomycetota</taxon>
        <taxon>Actinomycetes</taxon>
        <taxon>Micrococcales</taxon>
        <taxon>Brevibacteriaceae</taxon>
        <taxon>Brevibacterium</taxon>
    </lineage>
</organism>
<keyword evidence="4" id="KW-0808">Transferase</keyword>
<dbReference type="CDD" id="cd16917">
    <property type="entry name" value="HATPase_UhpB-NarQ-NarX-like"/>
    <property type="match status" value="1"/>
</dbReference>
<evidence type="ECO:0000256" key="10">
    <source>
        <dbReference type="SAM" id="Phobius"/>
    </source>
</evidence>
<feature type="region of interest" description="Disordered" evidence="9">
    <location>
        <begin position="711"/>
        <end position="732"/>
    </location>
</feature>
<dbReference type="GO" id="GO:0000155">
    <property type="term" value="F:phosphorelay sensor kinase activity"/>
    <property type="evidence" value="ECO:0007669"/>
    <property type="project" value="InterPro"/>
</dbReference>
<evidence type="ECO:0000256" key="7">
    <source>
        <dbReference type="ARBA" id="ARBA00022840"/>
    </source>
</evidence>
<evidence type="ECO:0000256" key="9">
    <source>
        <dbReference type="SAM" id="MobiDB-lite"/>
    </source>
</evidence>
<evidence type="ECO:0000256" key="5">
    <source>
        <dbReference type="ARBA" id="ARBA00022741"/>
    </source>
</evidence>
<evidence type="ECO:0000313" key="15">
    <source>
        <dbReference type="Proteomes" id="UP000784435"/>
    </source>
</evidence>
<evidence type="ECO:0000259" key="12">
    <source>
        <dbReference type="Pfam" id="PF07730"/>
    </source>
</evidence>
<feature type="compositionally biased region" description="Low complexity" evidence="9">
    <location>
        <begin position="1"/>
        <end position="18"/>
    </location>
</feature>
<proteinExistence type="predicted"/>
<feature type="compositionally biased region" description="Low complexity" evidence="9">
    <location>
        <begin position="259"/>
        <end position="289"/>
    </location>
</feature>
<feature type="transmembrane region" description="Helical" evidence="10">
    <location>
        <begin position="188"/>
        <end position="215"/>
    </location>
</feature>
<evidence type="ECO:0000259" key="11">
    <source>
        <dbReference type="Pfam" id="PF02518"/>
    </source>
</evidence>
<feature type="region of interest" description="Disordered" evidence="9">
    <location>
        <begin position="1"/>
        <end position="22"/>
    </location>
</feature>
<dbReference type="PANTHER" id="PTHR24421">
    <property type="entry name" value="NITRATE/NITRITE SENSOR PROTEIN NARX-RELATED"/>
    <property type="match status" value="1"/>
</dbReference>
<dbReference type="InterPro" id="IPR050482">
    <property type="entry name" value="Sensor_HK_TwoCompSys"/>
</dbReference>
<evidence type="ECO:0000256" key="2">
    <source>
        <dbReference type="ARBA" id="ARBA00012438"/>
    </source>
</evidence>
<dbReference type="EC" id="2.7.13.3" evidence="2"/>
<protein>
    <recommendedName>
        <fullName evidence="2">histidine kinase</fullName>
        <ecNumber evidence="2">2.7.13.3</ecNumber>
    </recommendedName>
</protein>
<keyword evidence="10" id="KW-1133">Transmembrane helix</keyword>
<feature type="transmembrane region" description="Helical" evidence="10">
    <location>
        <begin position="69"/>
        <end position="89"/>
    </location>
</feature>
<reference evidence="14" key="1">
    <citation type="journal article" date="2021" name="PeerJ">
        <title>Extensive microbial diversity within the chicken gut microbiome revealed by metagenomics and culture.</title>
        <authorList>
            <person name="Gilroy R."/>
            <person name="Ravi A."/>
            <person name="Getino M."/>
            <person name="Pursley I."/>
            <person name="Horton D.L."/>
            <person name="Alikhan N.F."/>
            <person name="Baker D."/>
            <person name="Gharbi K."/>
            <person name="Hall N."/>
            <person name="Watson M."/>
            <person name="Adriaenssens E.M."/>
            <person name="Foster-Nyarko E."/>
            <person name="Jarju S."/>
            <person name="Secka A."/>
            <person name="Antonio M."/>
            <person name="Oren A."/>
            <person name="Chaudhuri R.R."/>
            <person name="La Ragione R."/>
            <person name="Hildebrand F."/>
            <person name="Pallen M.J."/>
        </authorList>
    </citation>
    <scope>NUCLEOTIDE SEQUENCE</scope>
    <source>
        <strain evidence="14">ChiGjej5B5-7349</strain>
    </source>
</reference>
<name>A0A921SNG6_9MICO</name>
<dbReference type="AlphaFoldDB" id="A0A921SNG6"/>
<feature type="transmembrane region" description="Helical" evidence="10">
    <location>
        <begin position="388"/>
        <end position="405"/>
    </location>
</feature>
<sequence length="732" mass="75843">MMTSSPASPAAHPHAGPADTHRPVGRFAALRRITERVGHDSAYVFPGFFISLFAFIVLVPLFAFSVGTIIIWVGALLLPLTLLLSRAFAQLSRTRLRLWGAPLATPAYRPRQPGVFGWVKSVADPRSWLDLVFETLIAFPLRTVTFVIAVTWWAGALGGLTYLAWGVFLPAEDTGLLELIVSALTGDALTLAPGLVFLLEVVVRFVIGLVLLLALPWIMRGLAHLDAVVTTAALGTSVFEGGAAPVAGTAAREGTPAEAGSPTAPGEPSASAGSRGPAAPPAGHASGTADASPTSSGSSTDPHLGPFASVDGWAWLTAGFAAVALTAIGWPVLAAVYGVPVVVAMILALAHGAALVLTVRWSLVGLVGNVAAILATALLTQSTLGLPWPWPVTTMLTHCLVVLLLGLRHPWFVALVAWATGTAAPVAAVVMHRPDGLAGTLDSLLIAGSVSAGAAIVGVVIRQLVRSRSALRTERRATSELSARQRELQERNRIAQELHDVVAHSMSVISVQATTAEYRLPDVDPQTGEEFASIADSSRRALSEMRGLLAILRGSDEAPLVPQPTLADIRPLVDSTRQSGAHITFATQPHDLVSGGQELASGRDDDHEADDPHTAVVVPPAVGLTAYRTVQEALSNAVRHAPGSAIDVRVEVADGRLVLDVTNGPAVTEGPEDGGPPPPARVAAPGSPLPVAPGAGLGLAGIRERVGALGGTVEAGPRPDGGFTVHAELPTR</sequence>
<feature type="domain" description="Putative sensor" evidence="13">
    <location>
        <begin position="43"/>
        <end position="232"/>
    </location>
</feature>
<dbReference type="GO" id="GO:0016020">
    <property type="term" value="C:membrane"/>
    <property type="evidence" value="ECO:0007669"/>
    <property type="project" value="InterPro"/>
</dbReference>
<dbReference type="EMBL" id="DYUK01000114">
    <property type="protein sequence ID" value="HJG79858.1"/>
    <property type="molecule type" value="Genomic_DNA"/>
</dbReference>
<dbReference type="Pfam" id="PF07730">
    <property type="entry name" value="HisKA_3"/>
    <property type="match status" value="1"/>
</dbReference>
<dbReference type="PANTHER" id="PTHR24421:SF10">
    <property type="entry name" value="NITRATE_NITRITE SENSOR PROTEIN NARQ"/>
    <property type="match status" value="1"/>
</dbReference>
<evidence type="ECO:0000256" key="6">
    <source>
        <dbReference type="ARBA" id="ARBA00022777"/>
    </source>
</evidence>
<feature type="transmembrane region" description="Helical" evidence="10">
    <location>
        <begin position="41"/>
        <end position="63"/>
    </location>
</feature>